<evidence type="ECO:0000256" key="8">
    <source>
        <dbReference type="ARBA" id="ARBA00022918"/>
    </source>
</evidence>
<evidence type="ECO:0000256" key="2">
    <source>
        <dbReference type="ARBA" id="ARBA00022670"/>
    </source>
</evidence>
<dbReference type="GO" id="GO:0004519">
    <property type="term" value="F:endonuclease activity"/>
    <property type="evidence" value="ECO:0007669"/>
    <property type="project" value="UniProtKB-KW"/>
</dbReference>
<dbReference type="CDD" id="cd01647">
    <property type="entry name" value="RT_LTR"/>
    <property type="match status" value="1"/>
</dbReference>
<dbReference type="SUPFAM" id="SSF56672">
    <property type="entry name" value="DNA/RNA polymerases"/>
    <property type="match status" value="1"/>
</dbReference>
<keyword evidence="14" id="KW-1185">Reference proteome</keyword>
<dbReference type="Proteomes" id="UP001153954">
    <property type="component" value="Unassembled WGS sequence"/>
</dbReference>
<evidence type="ECO:0000256" key="5">
    <source>
        <dbReference type="ARBA" id="ARBA00022722"/>
    </source>
</evidence>
<evidence type="ECO:0000256" key="3">
    <source>
        <dbReference type="ARBA" id="ARBA00022679"/>
    </source>
</evidence>
<dbReference type="EMBL" id="CAKOGL010000023">
    <property type="protein sequence ID" value="CAH2101294.1"/>
    <property type="molecule type" value="Genomic_DNA"/>
</dbReference>
<dbReference type="Gene3D" id="3.30.70.270">
    <property type="match status" value="2"/>
</dbReference>
<keyword evidence="11" id="KW-1133">Transmembrane helix</keyword>
<dbReference type="Pfam" id="PF17919">
    <property type="entry name" value="RT_RNaseH_2"/>
    <property type="match status" value="1"/>
</dbReference>
<keyword evidence="9" id="KW-0511">Multifunctional enzyme</keyword>
<evidence type="ECO:0000313" key="14">
    <source>
        <dbReference type="Proteomes" id="UP001153954"/>
    </source>
</evidence>
<keyword evidence="6" id="KW-0255">Endonuclease</keyword>
<dbReference type="InterPro" id="IPR000477">
    <property type="entry name" value="RT_dom"/>
</dbReference>
<keyword evidence="7" id="KW-0378">Hydrolase</keyword>
<gene>
    <name evidence="13" type="ORF">EEDITHA_LOCUS16063</name>
</gene>
<organism evidence="13 14">
    <name type="scientific">Euphydryas editha</name>
    <name type="common">Edith's checkerspot</name>
    <dbReference type="NCBI Taxonomy" id="104508"/>
    <lineage>
        <taxon>Eukaryota</taxon>
        <taxon>Metazoa</taxon>
        <taxon>Ecdysozoa</taxon>
        <taxon>Arthropoda</taxon>
        <taxon>Hexapoda</taxon>
        <taxon>Insecta</taxon>
        <taxon>Pterygota</taxon>
        <taxon>Neoptera</taxon>
        <taxon>Endopterygota</taxon>
        <taxon>Lepidoptera</taxon>
        <taxon>Glossata</taxon>
        <taxon>Ditrysia</taxon>
        <taxon>Papilionoidea</taxon>
        <taxon>Nymphalidae</taxon>
        <taxon>Nymphalinae</taxon>
        <taxon>Euphydryas</taxon>
    </lineage>
</organism>
<evidence type="ECO:0000256" key="9">
    <source>
        <dbReference type="ARBA" id="ARBA00023268"/>
    </source>
</evidence>
<keyword evidence="11" id="KW-0472">Membrane</keyword>
<name>A0AAU9URQ1_EUPED</name>
<sequence length="523" mass="59067">MLKQARSKTDYELFAANGTTISTFGWLHLELNLGLRRAYKWRFIVAEVSKSIIGADFLIFYNLLVDMRNHRLIDGLTTLSTHAAPAKETPGKAIESIKVMAGNTIYHRILGEYPVITRPAGAPSTPKHKTVHHIRTTPGPPVSSHPRRLPPDKLKIAQKEFEEMLANGTARRSNSAWSSPLHLAPKKDNGWRPCGDYRALNARTIPDKYPIRHIQDFSYQLAGSKIFSKIDLVKAYNQIPVNPADIEKTAITTPFGLFEFPFMTFGLRNAAQTFQRFMDEALIGMPFVYAYVDDILVFSPDENQHAQHLKQLFERLAEYGVLINTGKCEFGKTVVTFLGHEVSANGIKPLQDKVRAIQEYPVPKTVKELRRFLGMINFYRRFVPGAAEKQAPLNVVLTGSKKNGSQSINMTPEMLEAFDGCKSMLSNAAMLTHPNPGADLAIHTDASLSSIGAVLQQKDEKGWKPLAFFSKRLTTAQQKYSPYDRELLAIYQAIRHFRHMVEARPFTIFYRSQAINTCFYYQP</sequence>
<accession>A0AAU9URQ1</accession>
<dbReference type="GO" id="GO:0008233">
    <property type="term" value="F:peptidase activity"/>
    <property type="evidence" value="ECO:0007669"/>
    <property type="project" value="UniProtKB-KW"/>
</dbReference>
<keyword evidence="4" id="KW-0548">Nucleotidyltransferase</keyword>
<dbReference type="InterPro" id="IPR050951">
    <property type="entry name" value="Retrovirus_Pol_polyprotein"/>
</dbReference>
<dbReference type="Pfam" id="PF00078">
    <property type="entry name" value="RVT_1"/>
    <property type="match status" value="1"/>
</dbReference>
<feature type="region of interest" description="Disordered" evidence="10">
    <location>
        <begin position="122"/>
        <end position="149"/>
    </location>
</feature>
<evidence type="ECO:0000259" key="12">
    <source>
        <dbReference type="PROSITE" id="PS50878"/>
    </source>
</evidence>
<dbReference type="GO" id="GO:0003964">
    <property type="term" value="F:RNA-directed DNA polymerase activity"/>
    <property type="evidence" value="ECO:0007669"/>
    <property type="project" value="UniProtKB-KW"/>
</dbReference>
<dbReference type="CDD" id="cd09274">
    <property type="entry name" value="RNase_HI_RT_Ty3"/>
    <property type="match status" value="1"/>
</dbReference>
<dbReference type="PROSITE" id="PS50878">
    <property type="entry name" value="RT_POL"/>
    <property type="match status" value="1"/>
</dbReference>
<dbReference type="AlphaFoldDB" id="A0AAU9URQ1"/>
<dbReference type="InterPro" id="IPR043128">
    <property type="entry name" value="Rev_trsase/Diguanyl_cyclase"/>
</dbReference>
<protein>
    <recommendedName>
        <fullName evidence="1">RNA-directed DNA polymerase</fullName>
        <ecNumber evidence="1">2.7.7.49</ecNumber>
    </recommendedName>
</protein>
<dbReference type="PANTHER" id="PTHR37984:SF5">
    <property type="entry name" value="PROTEIN NYNRIN-LIKE"/>
    <property type="match status" value="1"/>
</dbReference>
<evidence type="ECO:0000256" key="7">
    <source>
        <dbReference type="ARBA" id="ARBA00022801"/>
    </source>
</evidence>
<feature type="domain" description="Reverse transcriptase" evidence="12">
    <location>
        <begin position="165"/>
        <end position="342"/>
    </location>
</feature>
<keyword evidence="2" id="KW-0645">Protease</keyword>
<evidence type="ECO:0000256" key="4">
    <source>
        <dbReference type="ARBA" id="ARBA00022695"/>
    </source>
</evidence>
<dbReference type="GO" id="GO:0006508">
    <property type="term" value="P:proteolysis"/>
    <property type="evidence" value="ECO:0007669"/>
    <property type="project" value="UniProtKB-KW"/>
</dbReference>
<dbReference type="EC" id="2.7.7.49" evidence="1"/>
<reference evidence="13" key="1">
    <citation type="submission" date="2022-03" db="EMBL/GenBank/DDBJ databases">
        <authorList>
            <person name="Tunstrom K."/>
        </authorList>
    </citation>
    <scope>NUCLEOTIDE SEQUENCE</scope>
</reference>
<dbReference type="PANTHER" id="PTHR37984">
    <property type="entry name" value="PROTEIN CBG26694"/>
    <property type="match status" value="1"/>
</dbReference>
<keyword evidence="11" id="KW-0812">Transmembrane</keyword>
<feature type="compositionally biased region" description="Basic residues" evidence="10">
    <location>
        <begin position="126"/>
        <end position="135"/>
    </location>
</feature>
<proteinExistence type="predicted"/>
<keyword evidence="5" id="KW-0540">Nuclease</keyword>
<dbReference type="InterPro" id="IPR041577">
    <property type="entry name" value="RT_RNaseH_2"/>
</dbReference>
<evidence type="ECO:0000313" key="13">
    <source>
        <dbReference type="EMBL" id="CAH2101294.1"/>
    </source>
</evidence>
<dbReference type="FunFam" id="3.30.70.270:FF:000020">
    <property type="entry name" value="Transposon Tf2-6 polyprotein-like Protein"/>
    <property type="match status" value="1"/>
</dbReference>
<dbReference type="FunFam" id="3.10.10.10:FF:000007">
    <property type="entry name" value="Retrovirus-related Pol polyprotein from transposon 17.6-like Protein"/>
    <property type="match status" value="1"/>
</dbReference>
<keyword evidence="3" id="KW-0808">Transferase</keyword>
<keyword evidence="8" id="KW-0695">RNA-directed DNA polymerase</keyword>
<dbReference type="InterPro" id="IPR043502">
    <property type="entry name" value="DNA/RNA_pol_sf"/>
</dbReference>
<dbReference type="FunFam" id="3.10.20.370:FF:000001">
    <property type="entry name" value="Retrovirus-related Pol polyprotein from transposon 17.6-like protein"/>
    <property type="match status" value="1"/>
</dbReference>
<evidence type="ECO:0000256" key="1">
    <source>
        <dbReference type="ARBA" id="ARBA00012493"/>
    </source>
</evidence>
<evidence type="ECO:0000256" key="11">
    <source>
        <dbReference type="SAM" id="Phobius"/>
    </source>
</evidence>
<dbReference type="Gene3D" id="3.10.20.370">
    <property type="match status" value="1"/>
</dbReference>
<feature type="transmembrane region" description="Helical" evidence="11">
    <location>
        <begin position="41"/>
        <end position="64"/>
    </location>
</feature>
<evidence type="ECO:0000256" key="6">
    <source>
        <dbReference type="ARBA" id="ARBA00022759"/>
    </source>
</evidence>
<comment type="caution">
    <text evidence="13">The sequence shown here is derived from an EMBL/GenBank/DDBJ whole genome shotgun (WGS) entry which is preliminary data.</text>
</comment>
<evidence type="ECO:0000256" key="10">
    <source>
        <dbReference type="SAM" id="MobiDB-lite"/>
    </source>
</evidence>
<dbReference type="Gene3D" id="3.10.10.10">
    <property type="entry name" value="HIV Type 1 Reverse Transcriptase, subunit A, domain 1"/>
    <property type="match status" value="1"/>
</dbReference>